<evidence type="ECO:0000259" key="7">
    <source>
        <dbReference type="Pfam" id="PF02770"/>
    </source>
</evidence>
<dbReference type="PIRSF" id="PIRSF016578">
    <property type="entry name" value="HsaA"/>
    <property type="match status" value="1"/>
</dbReference>
<dbReference type="Gene3D" id="1.20.140.10">
    <property type="entry name" value="Butyryl-CoA Dehydrogenase, subunit A, domain 3"/>
    <property type="match status" value="1"/>
</dbReference>
<dbReference type="GO" id="GO:0008470">
    <property type="term" value="F:3-methylbutanoyl-CoA dehydrogenase activity"/>
    <property type="evidence" value="ECO:0007669"/>
    <property type="project" value="TreeGrafter"/>
</dbReference>
<dbReference type="InterPro" id="IPR009100">
    <property type="entry name" value="AcylCoA_DH/oxidase_NM_dom_sf"/>
</dbReference>
<dbReference type="Gene3D" id="2.40.110.10">
    <property type="entry name" value="Butyryl-CoA Dehydrogenase, subunit A, domain 2"/>
    <property type="match status" value="1"/>
</dbReference>
<dbReference type="Pfam" id="PF02771">
    <property type="entry name" value="Acyl-CoA_dh_N"/>
    <property type="match status" value="1"/>
</dbReference>
<dbReference type="PANTHER" id="PTHR43884:SF12">
    <property type="entry name" value="ISOVALERYL-COA DEHYDROGENASE, MITOCHONDRIAL-RELATED"/>
    <property type="match status" value="1"/>
</dbReference>
<comment type="cofactor">
    <cofactor evidence="1 5">
        <name>FAD</name>
        <dbReference type="ChEBI" id="CHEBI:57692"/>
    </cofactor>
</comment>
<comment type="similarity">
    <text evidence="2 5">Belongs to the acyl-CoA dehydrogenase family.</text>
</comment>
<dbReference type="Pfam" id="PF02770">
    <property type="entry name" value="Acyl-CoA_dh_M"/>
    <property type="match status" value="1"/>
</dbReference>
<dbReference type="PANTHER" id="PTHR43884">
    <property type="entry name" value="ACYL-COA DEHYDROGENASE"/>
    <property type="match status" value="1"/>
</dbReference>
<evidence type="ECO:0000256" key="5">
    <source>
        <dbReference type="RuleBase" id="RU362125"/>
    </source>
</evidence>
<keyword evidence="10" id="KW-1185">Reference proteome</keyword>
<reference evidence="9 10" key="1">
    <citation type="submission" date="2017-12" db="EMBL/GenBank/DDBJ databases">
        <title>Sequencing the genomes of 1000 Actinobacteria strains.</title>
        <authorList>
            <person name="Klenk H.-P."/>
        </authorList>
    </citation>
    <scope>NUCLEOTIDE SEQUENCE [LARGE SCALE GENOMIC DNA]</scope>
    <source>
        <strain evidence="9 10">DSM 45165</strain>
    </source>
</reference>
<dbReference type="GO" id="GO:0006552">
    <property type="term" value="P:L-leucine catabolic process"/>
    <property type="evidence" value="ECO:0007669"/>
    <property type="project" value="TreeGrafter"/>
</dbReference>
<gene>
    <name evidence="9" type="ORF">ATK30_4588</name>
</gene>
<dbReference type="GO" id="GO:0050660">
    <property type="term" value="F:flavin adenine dinucleotide binding"/>
    <property type="evidence" value="ECO:0007669"/>
    <property type="project" value="InterPro"/>
</dbReference>
<dbReference type="GO" id="GO:0005737">
    <property type="term" value="C:cytoplasm"/>
    <property type="evidence" value="ECO:0007669"/>
    <property type="project" value="UniProtKB-SubCell"/>
</dbReference>
<dbReference type="InterPro" id="IPR037069">
    <property type="entry name" value="AcylCoA_DH/ox_N_sf"/>
</dbReference>
<keyword evidence="3 5" id="KW-0285">Flavoprotein</keyword>
<evidence type="ECO:0000256" key="4">
    <source>
        <dbReference type="ARBA" id="ARBA00022827"/>
    </source>
</evidence>
<feature type="domain" description="Acyl-CoA dehydrogenase/oxidase C-terminal" evidence="6">
    <location>
        <begin position="287"/>
        <end position="404"/>
    </location>
</feature>
<dbReference type="InterPro" id="IPR046373">
    <property type="entry name" value="Acyl-CoA_Oxase/DH_mid-dom_sf"/>
</dbReference>
<dbReference type="EMBL" id="PJMY01000003">
    <property type="protein sequence ID" value="PKV93733.1"/>
    <property type="molecule type" value="Genomic_DNA"/>
</dbReference>
<dbReference type="SUPFAM" id="SSF47203">
    <property type="entry name" value="Acyl-CoA dehydrogenase C-terminal domain-like"/>
    <property type="match status" value="1"/>
</dbReference>
<evidence type="ECO:0000256" key="2">
    <source>
        <dbReference type="ARBA" id="ARBA00009347"/>
    </source>
</evidence>
<evidence type="ECO:0000256" key="1">
    <source>
        <dbReference type="ARBA" id="ARBA00001974"/>
    </source>
</evidence>
<dbReference type="Gene3D" id="1.10.540.10">
    <property type="entry name" value="Acyl-CoA dehydrogenase/oxidase, N-terminal domain"/>
    <property type="match status" value="1"/>
</dbReference>
<evidence type="ECO:0000313" key="10">
    <source>
        <dbReference type="Proteomes" id="UP000233750"/>
    </source>
</evidence>
<dbReference type="GO" id="GO:0004497">
    <property type="term" value="F:monooxygenase activity"/>
    <property type="evidence" value="ECO:0007669"/>
    <property type="project" value="UniProtKB-KW"/>
</dbReference>
<feature type="domain" description="Acyl-CoA dehydrogenase/oxidase N-terminal" evidence="8">
    <location>
        <begin position="42"/>
        <end position="127"/>
    </location>
</feature>
<feature type="domain" description="Acyl-CoA oxidase/dehydrogenase middle" evidence="7">
    <location>
        <begin position="162"/>
        <end position="254"/>
    </location>
</feature>
<dbReference type="InterPro" id="IPR009075">
    <property type="entry name" value="AcylCo_DH/oxidase_C"/>
</dbReference>
<dbReference type="CDD" id="cd00567">
    <property type="entry name" value="ACAD"/>
    <property type="match status" value="1"/>
</dbReference>
<dbReference type="Pfam" id="PF00441">
    <property type="entry name" value="Acyl-CoA_dh_1"/>
    <property type="match status" value="1"/>
</dbReference>
<keyword evidence="4 5" id="KW-0274">FAD</keyword>
<accession>A0A2N3WIP1</accession>
<name>A0A2N3WIP1_9PSEU</name>
<evidence type="ECO:0000259" key="6">
    <source>
        <dbReference type="Pfam" id="PF00441"/>
    </source>
</evidence>
<protein>
    <submittedName>
        <fullName evidence="9">Alkylation response protein AidB-like acyl-CoA dehydrogenase</fullName>
    </submittedName>
</protein>
<keyword evidence="5" id="KW-0560">Oxidoreductase</keyword>
<evidence type="ECO:0000259" key="8">
    <source>
        <dbReference type="Pfam" id="PF02771"/>
    </source>
</evidence>
<sequence>MPAPGVPGQALAVSCGLKHCGQRLIDQDPGRCFDDRVQPLLTPKQQALVDRAAKLADVFAERAAEHDRDNTFPHENYDDLREAGFLRLSVPEELGGFGAGLPEILPVLERLAMGDGATALAFTMHLSPLGQWASVWRRTKAPRLAELLRKAVDGELIWASITSETGLRNDMTDAKTRAVRVEGGFELTGRKSFATNSAVATHCSTTARYEDADGGPRLLLCQIALDQPGVTIHQTWNTMGMRGTQSNDVELDKVFVEDAAVVHSLPVKHLDSRVLETVWAWAMPAFSAVYTGIAAGALDWTVRTLVQRGKAEDPVLQDVIGECQILLESSRALIYRQADEVTSRRLFTGDIQDGVARSAIVKYTAANNAVQIMQRLVDALGGMSYTKALPFERMWRDVQASTFMPMGNLATRKLVGANVLGVRTLPEIGPDETGPDSRAKG</sequence>
<dbReference type="InterPro" id="IPR013786">
    <property type="entry name" value="AcylCoA_DH/ox_N"/>
</dbReference>
<proteinExistence type="inferred from homology"/>
<dbReference type="SUPFAM" id="SSF56645">
    <property type="entry name" value="Acyl-CoA dehydrogenase NM domain-like"/>
    <property type="match status" value="1"/>
</dbReference>
<evidence type="ECO:0000313" key="9">
    <source>
        <dbReference type="EMBL" id="PKV93733.1"/>
    </source>
</evidence>
<organism evidence="9 10">
    <name type="scientific">Amycolatopsis echigonensis</name>
    <dbReference type="NCBI Taxonomy" id="2576905"/>
    <lineage>
        <taxon>Bacteria</taxon>
        <taxon>Bacillati</taxon>
        <taxon>Actinomycetota</taxon>
        <taxon>Actinomycetes</taxon>
        <taxon>Pseudonocardiales</taxon>
        <taxon>Pseudonocardiaceae</taxon>
        <taxon>Amycolatopsis</taxon>
    </lineage>
</organism>
<comment type="caution">
    <text evidence="9">The sequence shown here is derived from an EMBL/GenBank/DDBJ whole genome shotgun (WGS) entry which is preliminary data.</text>
</comment>
<evidence type="ECO:0000256" key="3">
    <source>
        <dbReference type="ARBA" id="ARBA00022630"/>
    </source>
</evidence>
<dbReference type="InterPro" id="IPR036250">
    <property type="entry name" value="AcylCo_DH-like_C"/>
</dbReference>
<dbReference type="Proteomes" id="UP000233750">
    <property type="component" value="Unassembled WGS sequence"/>
</dbReference>
<dbReference type="AlphaFoldDB" id="A0A2N3WIP1"/>
<dbReference type="InterPro" id="IPR006091">
    <property type="entry name" value="Acyl-CoA_Oxase/DH_mid-dom"/>
</dbReference>